<dbReference type="InterPro" id="IPR008251">
    <property type="entry name" value="Chromo_shadow_dom"/>
</dbReference>
<evidence type="ECO:0000256" key="1">
    <source>
        <dbReference type="ARBA" id="ARBA00004123"/>
    </source>
</evidence>
<dbReference type="SUPFAM" id="SSF54160">
    <property type="entry name" value="Chromo domain-like"/>
    <property type="match status" value="2"/>
</dbReference>
<organism evidence="5 6">
    <name type="scientific">Rhizopus microsporus</name>
    <dbReference type="NCBI Taxonomy" id="58291"/>
    <lineage>
        <taxon>Eukaryota</taxon>
        <taxon>Fungi</taxon>
        <taxon>Fungi incertae sedis</taxon>
        <taxon>Mucoromycota</taxon>
        <taxon>Mucoromycotina</taxon>
        <taxon>Mucoromycetes</taxon>
        <taxon>Mucorales</taxon>
        <taxon>Mucorineae</taxon>
        <taxon>Rhizopodaceae</taxon>
        <taxon>Rhizopus</taxon>
    </lineage>
</organism>
<reference evidence="5 6" key="1">
    <citation type="journal article" date="2016" name="Proc. Natl. Acad. Sci. U.S.A.">
        <title>Lipid metabolic changes in an early divergent fungus govern the establishment of a mutualistic symbiosis with endobacteria.</title>
        <authorList>
            <person name="Lastovetsky O.A."/>
            <person name="Gaspar M.L."/>
            <person name="Mondo S.J."/>
            <person name="LaButti K.M."/>
            <person name="Sandor L."/>
            <person name="Grigoriev I.V."/>
            <person name="Henry S.A."/>
            <person name="Pawlowska T.E."/>
        </authorList>
    </citation>
    <scope>NUCLEOTIDE SEQUENCE [LARGE SCALE GENOMIC DNA]</scope>
    <source>
        <strain evidence="5 6">ATCC 11559</strain>
    </source>
</reference>
<dbReference type="GO" id="GO:0005634">
    <property type="term" value="C:nucleus"/>
    <property type="evidence" value="ECO:0007669"/>
    <property type="project" value="UniProtKB-SubCell"/>
</dbReference>
<dbReference type="InterPro" id="IPR051219">
    <property type="entry name" value="Heterochromatin_chromo-domain"/>
</dbReference>
<evidence type="ECO:0000313" key="5">
    <source>
        <dbReference type="EMBL" id="ORE19665.1"/>
    </source>
</evidence>
<name>A0A1X0S5X0_RHIZD</name>
<dbReference type="SMART" id="SM00298">
    <property type="entry name" value="CHROMO"/>
    <property type="match status" value="1"/>
</dbReference>
<dbReference type="Gene3D" id="2.40.50.40">
    <property type="match status" value="2"/>
</dbReference>
<dbReference type="VEuPathDB" id="FungiDB:BCV72DRAFT_15543"/>
<evidence type="ECO:0000256" key="3">
    <source>
        <dbReference type="SAM" id="MobiDB-lite"/>
    </source>
</evidence>
<comment type="subcellular location">
    <subcellularLocation>
        <location evidence="1">Nucleus</location>
    </subcellularLocation>
</comment>
<evidence type="ECO:0000256" key="2">
    <source>
        <dbReference type="ARBA" id="ARBA00023242"/>
    </source>
</evidence>
<sequence>MSSEEYEVEKIIDHKVIKRGKKVTFKYLIKWLNYDESDNTWEKEGNIFASDLIAQYWNSVPDHNLDKKLYQKLHQNLIDQSSIENHKVASVPVNVPRVIAEESSDDEEENKLETGEQSMIRVRECTTEELDDSDAPKTKKIRLFVNNNSMDTSTSLYNVGVGSSSSTSTSTSLYSIGAASSTSASGNSSIMEGEDDDESDDDIIFNETFAVDIDDWQKAAIKVEYIGREVESSPLFCIVKWQNGVRSMHPLQVVRERCPQLLIDAFIEIIDNKKK</sequence>
<feature type="region of interest" description="Disordered" evidence="3">
    <location>
        <begin position="178"/>
        <end position="199"/>
    </location>
</feature>
<dbReference type="InterPro" id="IPR000953">
    <property type="entry name" value="Chromo/chromo_shadow_dom"/>
</dbReference>
<dbReference type="Proteomes" id="UP000242381">
    <property type="component" value="Unassembled WGS sequence"/>
</dbReference>
<dbReference type="PROSITE" id="PS50013">
    <property type="entry name" value="CHROMO_2"/>
    <property type="match status" value="1"/>
</dbReference>
<dbReference type="InterPro" id="IPR023780">
    <property type="entry name" value="Chromo_domain"/>
</dbReference>
<dbReference type="Pfam" id="PF00385">
    <property type="entry name" value="Chromo"/>
    <property type="match status" value="1"/>
</dbReference>
<dbReference type="AlphaFoldDB" id="A0A1X0S5X0"/>
<dbReference type="InterPro" id="IPR016197">
    <property type="entry name" value="Chromo-like_dom_sf"/>
</dbReference>
<feature type="domain" description="Chromo" evidence="4">
    <location>
        <begin position="6"/>
        <end position="68"/>
    </location>
</feature>
<dbReference type="OMA" id="DNTWEKE"/>
<dbReference type="PANTHER" id="PTHR22812">
    <property type="entry name" value="CHROMOBOX PROTEIN"/>
    <property type="match status" value="1"/>
</dbReference>
<evidence type="ECO:0000313" key="6">
    <source>
        <dbReference type="Proteomes" id="UP000242381"/>
    </source>
</evidence>
<feature type="compositionally biased region" description="Low complexity" evidence="3">
    <location>
        <begin position="178"/>
        <end position="191"/>
    </location>
</feature>
<evidence type="ECO:0000259" key="4">
    <source>
        <dbReference type="PROSITE" id="PS50013"/>
    </source>
</evidence>
<keyword evidence="2" id="KW-0539">Nucleus</keyword>
<proteinExistence type="predicted"/>
<gene>
    <name evidence="5" type="ORF">BCV71DRAFT_97238</name>
</gene>
<accession>A0A1X0S5X0</accession>
<dbReference type="Pfam" id="PF01393">
    <property type="entry name" value="Chromo_shadow"/>
    <property type="match status" value="1"/>
</dbReference>
<protein>
    <submittedName>
        <fullName evidence="5">Chromo-domain-containing protein</fullName>
    </submittedName>
</protein>
<dbReference type="EMBL" id="KV921306">
    <property type="protein sequence ID" value="ORE19665.1"/>
    <property type="molecule type" value="Genomic_DNA"/>
</dbReference>